<dbReference type="InterPro" id="IPR007791">
    <property type="entry name" value="DjlA_N"/>
</dbReference>
<dbReference type="RefSeq" id="WP_161352251.1">
    <property type="nucleotide sequence ID" value="NZ_WTUX01000017.1"/>
</dbReference>
<dbReference type="EMBL" id="WTUX01000017">
    <property type="protein sequence ID" value="MZR14133.1"/>
    <property type="molecule type" value="Genomic_DNA"/>
</dbReference>
<gene>
    <name evidence="2" type="ORF">GQE99_14010</name>
</gene>
<accession>A0A845M903</accession>
<proteinExistence type="predicted"/>
<sequence>MFDRLMKSLFGAQPEELPAEDARVALTALLVRIAKSDGHYDDAEQDQIRQIVAERYELTPELAQDLMYHAAELEAQAPDTFRFTEAIKNAVPYEDRNSVVAAAWRVVMADGDRADEEDALMRLIAKFLGVSDRDSHLARQRAAG</sequence>
<dbReference type="Gene3D" id="1.10.3680.10">
    <property type="entry name" value="TerB-like"/>
    <property type="match status" value="1"/>
</dbReference>
<dbReference type="AlphaFoldDB" id="A0A845M903"/>
<comment type="caution">
    <text evidence="2">The sequence shown here is derived from an EMBL/GenBank/DDBJ whole genome shotgun (WGS) entry which is preliminary data.</text>
</comment>
<dbReference type="SUPFAM" id="SSF158682">
    <property type="entry name" value="TerB-like"/>
    <property type="match status" value="1"/>
</dbReference>
<organism evidence="2 3">
    <name type="scientific">Maritimibacter harenae</name>
    <dbReference type="NCBI Taxonomy" id="2606218"/>
    <lineage>
        <taxon>Bacteria</taxon>
        <taxon>Pseudomonadati</taxon>
        <taxon>Pseudomonadota</taxon>
        <taxon>Alphaproteobacteria</taxon>
        <taxon>Rhodobacterales</taxon>
        <taxon>Roseobacteraceae</taxon>
        <taxon>Maritimibacter</taxon>
    </lineage>
</organism>
<dbReference type="Proteomes" id="UP000467322">
    <property type="component" value="Unassembled WGS sequence"/>
</dbReference>
<protein>
    <submittedName>
        <fullName evidence="2">TerB family tellurite resistance protein</fullName>
    </submittedName>
</protein>
<reference evidence="2 3" key="1">
    <citation type="submission" date="2019-12" db="EMBL/GenBank/DDBJ databases">
        <title>Maritimibacter sp. nov. sp. isolated from sea sand.</title>
        <authorList>
            <person name="Kim J."/>
            <person name="Jeong S.E."/>
            <person name="Jung H.S."/>
            <person name="Jeon C.O."/>
        </authorList>
    </citation>
    <scope>NUCLEOTIDE SEQUENCE [LARGE SCALE GENOMIC DNA]</scope>
    <source>
        <strain evidence="2 3">DP07</strain>
    </source>
</reference>
<name>A0A845M903_9RHOB</name>
<dbReference type="InterPro" id="IPR029024">
    <property type="entry name" value="TerB-like"/>
</dbReference>
<keyword evidence="3" id="KW-1185">Reference proteome</keyword>
<dbReference type="Pfam" id="PF05099">
    <property type="entry name" value="TerB"/>
    <property type="match status" value="1"/>
</dbReference>
<feature type="domain" description="Co-chaperone DjlA N-terminal" evidence="1">
    <location>
        <begin position="24"/>
        <end position="140"/>
    </location>
</feature>
<dbReference type="CDD" id="cd07313">
    <property type="entry name" value="terB_like_2"/>
    <property type="match status" value="1"/>
</dbReference>
<evidence type="ECO:0000313" key="2">
    <source>
        <dbReference type="EMBL" id="MZR14133.1"/>
    </source>
</evidence>
<evidence type="ECO:0000313" key="3">
    <source>
        <dbReference type="Proteomes" id="UP000467322"/>
    </source>
</evidence>
<evidence type="ECO:0000259" key="1">
    <source>
        <dbReference type="Pfam" id="PF05099"/>
    </source>
</evidence>